<name>A0A224XR70_9HEMI</name>
<keyword evidence="1" id="KW-1133">Transmembrane helix</keyword>
<reference evidence="3" key="1">
    <citation type="journal article" date="2018" name="PLoS Negl. Trop. Dis.">
        <title>An insight into the salivary gland and fat body transcriptome of Panstrongylus lignarius (Hemiptera: Heteroptera), the main vector of Chagas disease in Peru.</title>
        <authorList>
            <person name="Nevoa J.C."/>
            <person name="Mendes M.T."/>
            <person name="da Silva M.V."/>
            <person name="Soares S.C."/>
            <person name="Oliveira C.J.F."/>
            <person name="Ribeiro J.M.C."/>
        </authorList>
    </citation>
    <scope>NUCLEOTIDE SEQUENCE</scope>
</reference>
<dbReference type="EMBL" id="GFTR01001429">
    <property type="protein sequence ID" value="JAW14997.1"/>
    <property type="molecule type" value="Transcribed_RNA"/>
</dbReference>
<proteinExistence type="predicted"/>
<accession>A0A224XR70</accession>
<evidence type="ECO:0000313" key="3">
    <source>
        <dbReference type="EMBL" id="JAW14997.1"/>
    </source>
</evidence>
<evidence type="ECO:0000256" key="1">
    <source>
        <dbReference type="SAM" id="Phobius"/>
    </source>
</evidence>
<keyword evidence="2" id="KW-0732">Signal</keyword>
<protein>
    <recommendedName>
        <fullName evidence="4">Secreted protein</fullName>
    </recommendedName>
</protein>
<dbReference type="AlphaFoldDB" id="A0A224XR70"/>
<evidence type="ECO:0008006" key="4">
    <source>
        <dbReference type="Google" id="ProtNLM"/>
    </source>
</evidence>
<sequence length="95" mass="10458">MVSFIVFITISSLSAASISTRRYGIIVISSSSQFPLKPESISFFTQNSNLASAAWSISSSSGFDQTTSCSCPAFPFFFFLFFAFSSNLYNLQMKI</sequence>
<feature type="signal peptide" evidence="2">
    <location>
        <begin position="1"/>
        <end position="15"/>
    </location>
</feature>
<keyword evidence="1" id="KW-0812">Transmembrane</keyword>
<keyword evidence="1" id="KW-0472">Membrane</keyword>
<organism evidence="3">
    <name type="scientific">Panstrongylus lignarius</name>
    <dbReference type="NCBI Taxonomy" id="156445"/>
    <lineage>
        <taxon>Eukaryota</taxon>
        <taxon>Metazoa</taxon>
        <taxon>Ecdysozoa</taxon>
        <taxon>Arthropoda</taxon>
        <taxon>Hexapoda</taxon>
        <taxon>Insecta</taxon>
        <taxon>Pterygota</taxon>
        <taxon>Neoptera</taxon>
        <taxon>Paraneoptera</taxon>
        <taxon>Hemiptera</taxon>
        <taxon>Heteroptera</taxon>
        <taxon>Panheteroptera</taxon>
        <taxon>Cimicomorpha</taxon>
        <taxon>Reduviidae</taxon>
        <taxon>Triatominae</taxon>
        <taxon>Panstrongylus</taxon>
    </lineage>
</organism>
<feature type="chain" id="PRO_5013030734" description="Secreted protein" evidence="2">
    <location>
        <begin position="16"/>
        <end position="95"/>
    </location>
</feature>
<evidence type="ECO:0000256" key="2">
    <source>
        <dbReference type="SAM" id="SignalP"/>
    </source>
</evidence>
<feature type="transmembrane region" description="Helical" evidence="1">
    <location>
        <begin position="73"/>
        <end position="91"/>
    </location>
</feature>